<gene>
    <name evidence="1" type="ORF">IFJ75_14420</name>
</gene>
<evidence type="ECO:0000313" key="2">
    <source>
        <dbReference type="Proteomes" id="UP000663918"/>
    </source>
</evidence>
<dbReference type="KEGG" id="bgoe:IFJ75_14420"/>
<proteinExistence type="predicted"/>
<reference evidence="1" key="1">
    <citation type="submission" date="2020-09" db="EMBL/GenBank/DDBJ databases">
        <title>Brevundimonas sp. LVF2 isolated from a puddle in Goettingen, Germany.</title>
        <authorList>
            <person name="Friedrich I."/>
            <person name="Klassen A."/>
            <person name="Hannes N."/>
            <person name="Schneider D."/>
            <person name="Hertel R."/>
            <person name="Daniel R."/>
        </authorList>
    </citation>
    <scope>NUCLEOTIDE SEQUENCE</scope>
    <source>
        <strain evidence="1">LVF2</strain>
    </source>
</reference>
<dbReference type="EMBL" id="CP062222">
    <property type="protein sequence ID" value="QTC90462.1"/>
    <property type="molecule type" value="Genomic_DNA"/>
</dbReference>
<organism evidence="1 2">
    <name type="scientific">Brevundimonas goettingensis</name>
    <dbReference type="NCBI Taxonomy" id="2774190"/>
    <lineage>
        <taxon>Bacteria</taxon>
        <taxon>Pseudomonadati</taxon>
        <taxon>Pseudomonadota</taxon>
        <taxon>Alphaproteobacteria</taxon>
        <taxon>Caulobacterales</taxon>
        <taxon>Caulobacteraceae</taxon>
        <taxon>Brevundimonas</taxon>
    </lineage>
</organism>
<name>A0A975GUP8_9CAUL</name>
<accession>A0A975GUP8</accession>
<dbReference type="Proteomes" id="UP000663918">
    <property type="component" value="Chromosome"/>
</dbReference>
<protein>
    <submittedName>
        <fullName evidence="1">Uncharacterized protein</fullName>
    </submittedName>
</protein>
<keyword evidence="2" id="KW-1185">Reference proteome</keyword>
<dbReference type="RefSeq" id="WP_207868878.1">
    <property type="nucleotide sequence ID" value="NZ_CP062222.1"/>
</dbReference>
<evidence type="ECO:0000313" key="1">
    <source>
        <dbReference type="EMBL" id="QTC90462.1"/>
    </source>
</evidence>
<sequence length="163" mass="17485">MTVKAFGFARRVAWEEFALGDVVVARLPSGARAVGVVGTDDDRDYLFVGLWAEDADCSHFPVAYELAELRESLGKIDGELVLEPREGDPIFPVGTKTLGRGLFLASGGALVAAIKVDLYGGERMGAIDLDTGQRLAARGTLSALTSWRVGISQAGRKETFWLP</sequence>
<dbReference type="AlphaFoldDB" id="A0A975GUP8"/>